<accession>A0A2T1AG83</accession>
<comment type="caution">
    <text evidence="1">The sequence shown here is derived from an EMBL/GenBank/DDBJ whole genome shotgun (WGS) entry which is preliminary data.</text>
</comment>
<reference evidence="1 2" key="1">
    <citation type="submission" date="2018-03" db="EMBL/GenBank/DDBJ databases">
        <title>Genomic Encyclopedia of Archaeal and Bacterial Type Strains, Phase II (KMG-II): from individual species to whole genera.</title>
        <authorList>
            <person name="Goeker M."/>
        </authorList>
    </citation>
    <scope>NUCLEOTIDE SEQUENCE [LARGE SCALE GENOMIC DNA]</scope>
    <source>
        <strain evidence="1 2">DSM 25328</strain>
    </source>
</reference>
<sequence length="40" mass="4525">MKLSKIIQMVLCCIILADVIPDEQNVYVQFFLILLTAAGR</sequence>
<evidence type="ECO:0000313" key="1">
    <source>
        <dbReference type="EMBL" id="PRZ47604.1"/>
    </source>
</evidence>
<dbReference type="AlphaFoldDB" id="A0A2T1AG83"/>
<evidence type="ECO:0000313" key="2">
    <source>
        <dbReference type="Proteomes" id="UP000237718"/>
    </source>
</evidence>
<gene>
    <name evidence="1" type="ORF">CLV89_106137</name>
</gene>
<organism evidence="1 2">
    <name type="scientific">Tritonibacter scottomollicae</name>
    <name type="common">Epibacterium scottomollicae</name>
    <dbReference type="NCBI Taxonomy" id="483013"/>
    <lineage>
        <taxon>Bacteria</taxon>
        <taxon>Pseudomonadati</taxon>
        <taxon>Pseudomonadota</taxon>
        <taxon>Alphaproteobacteria</taxon>
        <taxon>Rhodobacterales</taxon>
        <taxon>Paracoccaceae</taxon>
        <taxon>Tritonibacter</taxon>
    </lineage>
</organism>
<dbReference type="EMBL" id="PVUF01000006">
    <property type="protein sequence ID" value="PRZ47604.1"/>
    <property type="molecule type" value="Genomic_DNA"/>
</dbReference>
<name>A0A2T1AG83_TRISK</name>
<dbReference type="Proteomes" id="UP000237718">
    <property type="component" value="Unassembled WGS sequence"/>
</dbReference>
<proteinExistence type="predicted"/>
<protein>
    <submittedName>
        <fullName evidence="1">Uncharacterized protein</fullName>
    </submittedName>
</protein>